<evidence type="ECO:0000313" key="2">
    <source>
        <dbReference type="Proteomes" id="UP000248631"/>
    </source>
</evidence>
<dbReference type="InterPro" id="IPR036170">
    <property type="entry name" value="YezG-like_sf"/>
</dbReference>
<dbReference type="Proteomes" id="UP000248631">
    <property type="component" value="Unassembled WGS sequence"/>
</dbReference>
<sequence>MFDDAAKFYESIGNALSNAAVNPWNLIVLNATLDDVRVDVIVSCWRTGQSEVEYLTGVPRLASFIYDLARVLSTPEKGRFKKCKFTLQNTGKFDVEFEY</sequence>
<keyword evidence="2" id="KW-1185">Reference proteome</keyword>
<reference evidence="1 2" key="1">
    <citation type="submission" date="2014-12" db="EMBL/GenBank/DDBJ databases">
        <title>Complete genome sequence of Herbaspirillum rubrisubalbicans Os38.</title>
        <authorList>
            <person name="Chen M."/>
            <person name="An Q."/>
        </authorList>
    </citation>
    <scope>NUCLEOTIDE SEQUENCE [LARGE SCALE GENOMIC DNA]</scope>
    <source>
        <strain evidence="1 2">Os38</strain>
    </source>
</reference>
<proteinExistence type="predicted"/>
<accession>A0ABX9C023</accession>
<protein>
    <submittedName>
        <fullName evidence="1">Uncharacterized protein</fullName>
    </submittedName>
</protein>
<gene>
    <name evidence="1" type="ORF">RB24_16280</name>
</gene>
<dbReference type="RefSeq" id="WP_112069035.1">
    <property type="nucleotide sequence ID" value="NZ_JUGD01000018.1"/>
</dbReference>
<evidence type="ECO:0000313" key="1">
    <source>
        <dbReference type="EMBL" id="RAM63626.1"/>
    </source>
</evidence>
<dbReference type="Gene3D" id="3.30.500.20">
    <property type="entry name" value="BH3703-like domains"/>
    <property type="match status" value="1"/>
</dbReference>
<comment type="caution">
    <text evidence="1">The sequence shown here is derived from an EMBL/GenBank/DDBJ whole genome shotgun (WGS) entry which is preliminary data.</text>
</comment>
<dbReference type="SUPFAM" id="SSF160424">
    <property type="entry name" value="BH3703-like"/>
    <property type="match status" value="1"/>
</dbReference>
<dbReference type="EMBL" id="JUGD01000018">
    <property type="protein sequence ID" value="RAM63626.1"/>
    <property type="molecule type" value="Genomic_DNA"/>
</dbReference>
<name>A0ABX9C023_9BURK</name>
<organism evidence="1 2">
    <name type="scientific">Herbaspirillum rubrisubalbicans</name>
    <dbReference type="NCBI Taxonomy" id="80842"/>
    <lineage>
        <taxon>Bacteria</taxon>
        <taxon>Pseudomonadati</taxon>
        <taxon>Pseudomonadota</taxon>
        <taxon>Betaproteobacteria</taxon>
        <taxon>Burkholderiales</taxon>
        <taxon>Oxalobacteraceae</taxon>
        <taxon>Herbaspirillum</taxon>
    </lineage>
</organism>